<accession>A0A0X8JHP7</accession>
<evidence type="ECO:0000313" key="2">
    <source>
        <dbReference type="Proteomes" id="UP000069241"/>
    </source>
</evidence>
<sequence>MAIIDRNAVFFEGPLTADARGPAVALTALKIPGRMEPMPLRVSITEAFSSEEVQSLAFSLEEADATDAPDAVGDSWSAVPGAAWTVAGAQLALGARLGPRFLPQGVRKPWLRLNFTLTPQSGKSVSAGRLFAALLREEDMPYEPALQVK</sequence>
<organism evidence="1 2">
    <name type="scientific">Desulfovibrio fairfieldensis</name>
    <dbReference type="NCBI Taxonomy" id="44742"/>
    <lineage>
        <taxon>Bacteria</taxon>
        <taxon>Pseudomonadati</taxon>
        <taxon>Thermodesulfobacteriota</taxon>
        <taxon>Desulfovibrionia</taxon>
        <taxon>Desulfovibrionales</taxon>
        <taxon>Desulfovibrionaceae</taxon>
        <taxon>Desulfovibrio</taxon>
    </lineage>
</organism>
<dbReference type="Proteomes" id="UP000069241">
    <property type="component" value="Chromosome"/>
</dbReference>
<evidence type="ECO:0000313" key="1">
    <source>
        <dbReference type="EMBL" id="AMD89002.1"/>
    </source>
</evidence>
<keyword evidence="2" id="KW-1185">Reference proteome</keyword>
<dbReference type="AlphaFoldDB" id="A0A0X8JHP7"/>
<dbReference type="EMBL" id="CP014229">
    <property type="protein sequence ID" value="AMD89002.1"/>
    <property type="molecule type" value="Genomic_DNA"/>
</dbReference>
<gene>
    <name evidence="1" type="ORF">AXF13_02080</name>
</gene>
<dbReference type="RefSeq" id="WP_062251470.1">
    <property type="nucleotide sequence ID" value="NZ_CP014229.1"/>
</dbReference>
<reference evidence="2" key="1">
    <citation type="submission" date="2016-02" db="EMBL/GenBank/DDBJ databases">
        <authorList>
            <person name="Holder M.E."/>
            <person name="Ajami N.J."/>
            <person name="Petrosino J.F."/>
        </authorList>
    </citation>
    <scope>NUCLEOTIDE SEQUENCE [LARGE SCALE GENOMIC DNA]</scope>
    <source>
        <strain evidence="2">CCUG 45958</strain>
    </source>
</reference>
<protein>
    <submittedName>
        <fullName evidence="1">Uncharacterized protein</fullName>
    </submittedName>
</protein>
<name>A0A0X8JHP7_9BACT</name>
<dbReference type="Gene3D" id="2.60.120.1110">
    <property type="match status" value="1"/>
</dbReference>
<dbReference type="KEGG" id="dfi:AXF13_02080"/>
<proteinExistence type="predicted"/>